<evidence type="ECO:0000313" key="3">
    <source>
        <dbReference type="EMBL" id="GAA3369681.1"/>
    </source>
</evidence>
<evidence type="ECO:0000256" key="2">
    <source>
        <dbReference type="SAM" id="Phobius"/>
    </source>
</evidence>
<feature type="transmembrane region" description="Helical" evidence="2">
    <location>
        <begin position="25"/>
        <end position="51"/>
    </location>
</feature>
<keyword evidence="2" id="KW-1133">Transmembrane helix</keyword>
<organism evidence="3 4">
    <name type="scientific">Streptomyces sannanensis</name>
    <dbReference type="NCBI Taxonomy" id="285536"/>
    <lineage>
        <taxon>Bacteria</taxon>
        <taxon>Bacillati</taxon>
        <taxon>Actinomycetota</taxon>
        <taxon>Actinomycetes</taxon>
        <taxon>Kitasatosporales</taxon>
        <taxon>Streptomycetaceae</taxon>
        <taxon>Streptomyces</taxon>
    </lineage>
</organism>
<dbReference type="RefSeq" id="WP_345035199.1">
    <property type="nucleotide sequence ID" value="NZ_BAAAYL010000001.1"/>
</dbReference>
<keyword evidence="4" id="KW-1185">Reference proteome</keyword>
<dbReference type="EMBL" id="BAAAYL010000001">
    <property type="protein sequence ID" value="GAA3369681.1"/>
    <property type="molecule type" value="Genomic_DNA"/>
</dbReference>
<feature type="region of interest" description="Disordered" evidence="1">
    <location>
        <begin position="490"/>
        <end position="548"/>
    </location>
</feature>
<protein>
    <submittedName>
        <fullName evidence="3">Streptophobe family protein</fullName>
    </submittedName>
</protein>
<feature type="transmembrane region" description="Helical" evidence="2">
    <location>
        <begin position="350"/>
        <end position="370"/>
    </location>
</feature>
<keyword evidence="2" id="KW-0472">Membrane</keyword>
<keyword evidence="2" id="KW-0812">Transmembrane</keyword>
<dbReference type="NCBIfam" id="NF038391">
    <property type="entry name" value="streptophobe"/>
    <property type="match status" value="1"/>
</dbReference>
<feature type="compositionally biased region" description="Pro residues" evidence="1">
    <location>
        <begin position="521"/>
        <end position="548"/>
    </location>
</feature>
<feature type="transmembrane region" description="Helical" evidence="2">
    <location>
        <begin position="58"/>
        <end position="77"/>
    </location>
</feature>
<dbReference type="InterPro" id="IPR047724">
    <property type="entry name" value="Streptophobe"/>
</dbReference>
<accession>A0ABP6S786</accession>
<name>A0ABP6S786_9ACTN</name>
<dbReference type="Proteomes" id="UP001499990">
    <property type="component" value="Unassembled WGS sequence"/>
</dbReference>
<comment type="caution">
    <text evidence="3">The sequence shown here is derived from an EMBL/GenBank/DDBJ whole genome shotgun (WGS) entry which is preliminary data.</text>
</comment>
<evidence type="ECO:0000256" key="1">
    <source>
        <dbReference type="SAM" id="MobiDB-lite"/>
    </source>
</evidence>
<proteinExistence type="predicted"/>
<feature type="transmembrane region" description="Helical" evidence="2">
    <location>
        <begin position="390"/>
        <end position="413"/>
    </location>
</feature>
<evidence type="ECO:0000313" key="4">
    <source>
        <dbReference type="Proteomes" id="UP001499990"/>
    </source>
</evidence>
<feature type="transmembrane region" description="Helical" evidence="2">
    <location>
        <begin position="97"/>
        <end position="118"/>
    </location>
</feature>
<feature type="transmembrane region" description="Helical" evidence="2">
    <location>
        <begin position="216"/>
        <end position="234"/>
    </location>
</feature>
<feature type="transmembrane region" description="Helical" evidence="2">
    <location>
        <begin position="130"/>
        <end position="151"/>
    </location>
</feature>
<sequence>MGQLEAARGVLVEASDNGGLRWGDALLASVAAVSWALVGMVGTAALGLHLLGADTAGSLGPMTAAVVVLAIGGSVSPSGDVSAFGLDASEARTAVDITPLGVALVGALLLALFFLRSLRSAGKVIGAAELAVRAGAVAALFVTLTGGLAWAGHDLITFDGTALGLDKVPDGGGAGGGLAGILPDGLGDLGGLLPDRLGDLAQAKASVGFTVNTADSLAGAALWVLGVLLICLLASRRTPLPRGWEWVHRTVRPAVSALVAVLLVAVVAGYAAAVYAAIGDDQPRRIAGAALLGAPNGTWLGVPLGLLVPWEGSAKGELAKLLPDPLAELLRVSVGTPVTLGRLAEFNGGVWLLGVACAAMMLYAGVLAAVRTPRRRLSASDFAGRCALRLGAVTAPALALLVWLTGVSVDASLSVLGFDAFGAGIELHGSEPMALLLGAAWGAGAGGAGALLACATGAAGRRAAPLAVSGPGRRTDRTYPDLAYLPGPYNPSPVYRPSHEETNPYLGPADGAHGAPTVYGAPPPPPPPAPVRRPEDGPPPPGVPRGRG</sequence>
<feature type="transmembrane region" description="Helical" evidence="2">
    <location>
        <begin position="433"/>
        <end position="455"/>
    </location>
</feature>
<gene>
    <name evidence="3" type="ORF">GCM10020367_13340</name>
</gene>
<feature type="transmembrane region" description="Helical" evidence="2">
    <location>
        <begin position="255"/>
        <end position="278"/>
    </location>
</feature>
<reference evidence="4" key="1">
    <citation type="journal article" date="2019" name="Int. J. Syst. Evol. Microbiol.">
        <title>The Global Catalogue of Microorganisms (GCM) 10K type strain sequencing project: providing services to taxonomists for standard genome sequencing and annotation.</title>
        <authorList>
            <consortium name="The Broad Institute Genomics Platform"/>
            <consortium name="The Broad Institute Genome Sequencing Center for Infectious Disease"/>
            <person name="Wu L."/>
            <person name="Ma J."/>
        </authorList>
    </citation>
    <scope>NUCLEOTIDE SEQUENCE [LARGE SCALE GENOMIC DNA]</scope>
    <source>
        <strain evidence="4">JCM 9651</strain>
    </source>
</reference>